<feature type="compositionally biased region" description="Basic residues" evidence="1">
    <location>
        <begin position="240"/>
        <end position="256"/>
    </location>
</feature>
<gene>
    <name evidence="3" type="ORF">BJ958_002851</name>
</gene>
<dbReference type="InterPro" id="IPR041966">
    <property type="entry name" value="LOTUS-like"/>
</dbReference>
<dbReference type="EMBL" id="JACCBF010000001">
    <property type="protein sequence ID" value="NYD31305.1"/>
    <property type="molecule type" value="Genomic_DNA"/>
</dbReference>
<accession>A0A852RJP2</accession>
<dbReference type="Pfam" id="PF01936">
    <property type="entry name" value="NYN"/>
    <property type="match status" value="1"/>
</dbReference>
<dbReference type="Gene3D" id="3.30.420.610">
    <property type="entry name" value="LOTUS domain-like"/>
    <property type="match status" value="1"/>
</dbReference>
<evidence type="ECO:0000313" key="4">
    <source>
        <dbReference type="Proteomes" id="UP000582231"/>
    </source>
</evidence>
<evidence type="ECO:0000256" key="1">
    <source>
        <dbReference type="SAM" id="MobiDB-lite"/>
    </source>
</evidence>
<feature type="domain" description="HTH OST-type" evidence="2">
    <location>
        <begin position="161"/>
        <end position="240"/>
    </location>
</feature>
<dbReference type="AlphaFoldDB" id="A0A852RJP2"/>
<evidence type="ECO:0000313" key="3">
    <source>
        <dbReference type="EMBL" id="NYD31305.1"/>
    </source>
</evidence>
<dbReference type="PANTHER" id="PTHR35811">
    <property type="entry name" value="SLR1870 PROTEIN"/>
    <property type="match status" value="1"/>
</dbReference>
<dbReference type="PANTHER" id="PTHR35811:SF1">
    <property type="entry name" value="HTH OST-TYPE DOMAIN-CONTAINING PROTEIN"/>
    <property type="match status" value="1"/>
</dbReference>
<dbReference type="InterPro" id="IPR025605">
    <property type="entry name" value="OST-HTH/LOTUS_dom"/>
</dbReference>
<name>A0A852RJP2_9ACTN</name>
<dbReference type="Pfam" id="PF12872">
    <property type="entry name" value="OST-HTH"/>
    <property type="match status" value="1"/>
</dbReference>
<dbReference type="CDD" id="cd10146">
    <property type="entry name" value="LabA_like_C"/>
    <property type="match status" value="1"/>
</dbReference>
<sequence>MADLRIAVLIDADNVSHQYAGPLLEELAKFGRTTVKRAYGDWSGENMKGWKDKLNKHAISPEHTFAYTRGKNSTDSALIIDAMDLLYSGNVDGFAIVSSDSDFTRLASRLRESGKTVYGVGRERTPRALQEACDQFLLLELLGTEDAAPADEPDEAEDVPDLPNLQSLLARAVNNAAGDDGWANLSSLGTNLRRLFSAFEPKRYGFDALLPLVDAQPFLVVDKERQRVGLKGQVTPTKPAAKKAPARKPAKKATGS</sequence>
<evidence type="ECO:0000259" key="2">
    <source>
        <dbReference type="PROSITE" id="PS51644"/>
    </source>
</evidence>
<dbReference type="Proteomes" id="UP000582231">
    <property type="component" value="Unassembled WGS sequence"/>
</dbReference>
<comment type="caution">
    <text evidence="3">The sequence shown here is derived from an EMBL/GenBank/DDBJ whole genome shotgun (WGS) entry which is preliminary data.</text>
</comment>
<reference evidence="3 4" key="1">
    <citation type="submission" date="2020-07" db="EMBL/GenBank/DDBJ databases">
        <title>Sequencing the genomes of 1000 actinobacteria strains.</title>
        <authorList>
            <person name="Klenk H.-P."/>
        </authorList>
    </citation>
    <scope>NUCLEOTIDE SEQUENCE [LARGE SCALE GENOMIC DNA]</scope>
    <source>
        <strain evidence="3 4">DSM 19082</strain>
    </source>
</reference>
<dbReference type="Gene3D" id="3.40.50.1010">
    <property type="entry name" value="5'-nuclease"/>
    <property type="match status" value="1"/>
</dbReference>
<dbReference type="CDD" id="cd11297">
    <property type="entry name" value="PIN_LabA-like_N_1"/>
    <property type="match status" value="1"/>
</dbReference>
<dbReference type="InterPro" id="IPR021139">
    <property type="entry name" value="NYN"/>
</dbReference>
<keyword evidence="4" id="KW-1185">Reference proteome</keyword>
<dbReference type="RefSeq" id="WP_179727431.1">
    <property type="nucleotide sequence ID" value="NZ_BAABEF010000001.1"/>
</dbReference>
<feature type="region of interest" description="Disordered" evidence="1">
    <location>
        <begin position="229"/>
        <end position="256"/>
    </location>
</feature>
<protein>
    <recommendedName>
        <fullName evidence="2">HTH OST-type domain-containing protein</fullName>
    </recommendedName>
</protein>
<proteinExistence type="predicted"/>
<dbReference type="GO" id="GO:0004540">
    <property type="term" value="F:RNA nuclease activity"/>
    <property type="evidence" value="ECO:0007669"/>
    <property type="project" value="InterPro"/>
</dbReference>
<dbReference type="PROSITE" id="PS51644">
    <property type="entry name" value="HTH_OST"/>
    <property type="match status" value="1"/>
</dbReference>
<organism evidence="3 4">
    <name type="scientific">Nocardioides kongjuensis</name>
    <dbReference type="NCBI Taxonomy" id="349522"/>
    <lineage>
        <taxon>Bacteria</taxon>
        <taxon>Bacillati</taxon>
        <taxon>Actinomycetota</taxon>
        <taxon>Actinomycetes</taxon>
        <taxon>Propionibacteriales</taxon>
        <taxon>Nocardioidaceae</taxon>
        <taxon>Nocardioides</taxon>
    </lineage>
</organism>